<gene>
    <name evidence="5" type="ORF">D0469_06385</name>
</gene>
<dbReference type="InterPro" id="IPR002933">
    <property type="entry name" value="Peptidase_M20"/>
</dbReference>
<dbReference type="PANTHER" id="PTHR43808:SF9">
    <property type="entry name" value="BLL0789 PROTEIN"/>
    <property type="match status" value="1"/>
</dbReference>
<dbReference type="GO" id="GO:0046872">
    <property type="term" value="F:metal ion binding"/>
    <property type="evidence" value="ECO:0007669"/>
    <property type="project" value="UniProtKB-KW"/>
</dbReference>
<dbReference type="EMBL" id="QVTE01000015">
    <property type="protein sequence ID" value="RFU70602.1"/>
    <property type="molecule type" value="Genomic_DNA"/>
</dbReference>
<feature type="active site" evidence="3">
    <location>
        <position position="81"/>
    </location>
</feature>
<evidence type="ECO:0000313" key="5">
    <source>
        <dbReference type="EMBL" id="RFU70602.1"/>
    </source>
</evidence>
<proteinExistence type="predicted"/>
<reference evidence="5 6" key="1">
    <citation type="submission" date="2018-08" db="EMBL/GenBank/DDBJ databases">
        <title>Bacillus chawlae sp. nov., Bacillus glennii sp. nov., and Bacillus saganii sp. nov. Isolated from the Vehicle Assembly Building at Kennedy Space Center where the Viking Spacecraft were Assembled.</title>
        <authorList>
            <person name="Seuylemezian A."/>
            <person name="Vaishampayan P."/>
        </authorList>
    </citation>
    <scope>NUCLEOTIDE SEQUENCE [LARGE SCALE GENOMIC DNA]</scope>
    <source>
        <strain evidence="5 6">V47-23a</strain>
    </source>
</reference>
<dbReference type="Pfam" id="PF01546">
    <property type="entry name" value="Peptidase_M20"/>
    <property type="match status" value="1"/>
</dbReference>
<dbReference type="Gene3D" id="3.30.70.360">
    <property type="match status" value="1"/>
</dbReference>
<protein>
    <submittedName>
        <fullName evidence="5">M20 family peptidase</fullName>
    </submittedName>
</protein>
<dbReference type="InterPro" id="IPR011650">
    <property type="entry name" value="Peptidase_M20_dimer"/>
</dbReference>
<dbReference type="Gene3D" id="3.40.630.10">
    <property type="entry name" value="Zn peptidases"/>
    <property type="match status" value="1"/>
</dbReference>
<accession>A0A372LS28</accession>
<dbReference type="Pfam" id="PF07687">
    <property type="entry name" value="M20_dimer"/>
    <property type="match status" value="1"/>
</dbReference>
<organism evidence="5 6">
    <name type="scientific">Peribacillus saganii</name>
    <dbReference type="NCBI Taxonomy" id="2303992"/>
    <lineage>
        <taxon>Bacteria</taxon>
        <taxon>Bacillati</taxon>
        <taxon>Bacillota</taxon>
        <taxon>Bacilli</taxon>
        <taxon>Bacillales</taxon>
        <taxon>Bacillaceae</taxon>
        <taxon>Peribacillus</taxon>
    </lineage>
</organism>
<dbReference type="InterPro" id="IPR036264">
    <property type="entry name" value="Bact_exopeptidase_dim_dom"/>
</dbReference>
<evidence type="ECO:0000256" key="1">
    <source>
        <dbReference type="ARBA" id="ARBA00022723"/>
    </source>
</evidence>
<name>A0A372LS28_9BACI</name>
<dbReference type="SUPFAM" id="SSF53187">
    <property type="entry name" value="Zn-dependent exopeptidases"/>
    <property type="match status" value="1"/>
</dbReference>
<keyword evidence="2" id="KW-0378">Hydrolase</keyword>
<keyword evidence="1" id="KW-0479">Metal-binding</keyword>
<dbReference type="CDD" id="cd03885">
    <property type="entry name" value="M20_CPDG2"/>
    <property type="match status" value="1"/>
</dbReference>
<dbReference type="PIRSF" id="PIRSF037238">
    <property type="entry name" value="Carboxypeptidase_G2"/>
    <property type="match status" value="1"/>
</dbReference>
<dbReference type="AlphaFoldDB" id="A0A372LS28"/>
<evidence type="ECO:0000256" key="3">
    <source>
        <dbReference type="PIRSR" id="PIRSR037238-1"/>
    </source>
</evidence>
<dbReference type="InterPro" id="IPR050072">
    <property type="entry name" value="Peptidase_M20A"/>
</dbReference>
<dbReference type="InterPro" id="IPR017150">
    <property type="entry name" value="Pept_M20_glutamate_carboxypep"/>
</dbReference>
<sequence length="381" mass="41613">MESYLESKMPEMNSLLKELVNIDSGSYYKEGVDKVGNIIRRKFEELGMYVKVHRETEYGNHLEIKCDKECEPKIIIIAHMDTVFGVGEAEKRPFKIIGDKAYGPGVSDEKASHVAVLYALKALKENGSDAYKNVHLIFNSDEEIGSRTSKAIIKEAAEGKDFSLVVESGRPNDAVVTERKGVGRFIFDVKGRSAHAGVEPERGRSAIVELAHKVISLQNLNDYEQGLSVNVGLIDGGISSNTVAPEAKAQVDVRVKNMKQAKEITAKITEIAHDEHIKGTETEISGRIGRPPMEKVEGAETLLNTIKAVGKELGMSITEVSTGGGSDAAYTTTEGVPTVDGMGPLGEFSHSEKDEYVDLKSFPKRTALLAKTIERLSSHLH</sequence>
<evidence type="ECO:0000313" key="6">
    <source>
        <dbReference type="Proteomes" id="UP000264541"/>
    </source>
</evidence>
<feature type="domain" description="Peptidase M20 dimerisation" evidence="4">
    <location>
        <begin position="177"/>
        <end position="278"/>
    </location>
</feature>
<comment type="caution">
    <text evidence="5">The sequence shown here is derived from an EMBL/GenBank/DDBJ whole genome shotgun (WGS) entry which is preliminary data.</text>
</comment>
<dbReference type="OrthoDB" id="9783294at2"/>
<feature type="active site" description="Proton acceptor" evidence="3">
    <location>
        <position position="142"/>
    </location>
</feature>
<dbReference type="Proteomes" id="UP000264541">
    <property type="component" value="Unassembled WGS sequence"/>
</dbReference>
<dbReference type="GO" id="GO:0016787">
    <property type="term" value="F:hydrolase activity"/>
    <property type="evidence" value="ECO:0007669"/>
    <property type="project" value="UniProtKB-KW"/>
</dbReference>
<dbReference type="PANTHER" id="PTHR43808">
    <property type="entry name" value="ACETYLORNITHINE DEACETYLASE"/>
    <property type="match status" value="1"/>
</dbReference>
<evidence type="ECO:0000259" key="4">
    <source>
        <dbReference type="Pfam" id="PF07687"/>
    </source>
</evidence>
<dbReference type="SUPFAM" id="SSF55031">
    <property type="entry name" value="Bacterial exopeptidase dimerisation domain"/>
    <property type="match status" value="1"/>
</dbReference>
<evidence type="ECO:0000256" key="2">
    <source>
        <dbReference type="ARBA" id="ARBA00022801"/>
    </source>
</evidence>
<keyword evidence="6" id="KW-1185">Reference proteome</keyword>